<dbReference type="Pfam" id="PF00069">
    <property type="entry name" value="Pkinase"/>
    <property type="match status" value="1"/>
</dbReference>
<reference evidence="11 12" key="1">
    <citation type="submission" date="2019-03" db="EMBL/GenBank/DDBJ databases">
        <title>Draft genome sequence of Xylaria hypoxylon DSM 108379, a ubiquitous saprotrophic-parasitic fungi on hardwood.</title>
        <authorList>
            <person name="Buettner E."/>
            <person name="Leonhardt S."/>
            <person name="Gebauer A.M."/>
            <person name="Liers C."/>
            <person name="Hofrichter M."/>
            <person name="Kellner H."/>
        </authorList>
    </citation>
    <scope>NUCLEOTIDE SEQUENCE [LARGE SCALE GENOMIC DNA]</scope>
    <source>
        <strain evidence="11 12">DSM 108379</strain>
    </source>
</reference>
<evidence type="ECO:0000313" key="11">
    <source>
        <dbReference type="EMBL" id="TGJ84437.1"/>
    </source>
</evidence>
<comment type="catalytic activity">
    <reaction evidence="7">
        <text>L-seryl-[protein] + ATP = O-phospho-L-seryl-[protein] + ADP + H(+)</text>
        <dbReference type="Rhea" id="RHEA:17989"/>
        <dbReference type="Rhea" id="RHEA-COMP:9863"/>
        <dbReference type="Rhea" id="RHEA-COMP:11604"/>
        <dbReference type="ChEBI" id="CHEBI:15378"/>
        <dbReference type="ChEBI" id="CHEBI:29999"/>
        <dbReference type="ChEBI" id="CHEBI:30616"/>
        <dbReference type="ChEBI" id="CHEBI:83421"/>
        <dbReference type="ChEBI" id="CHEBI:456216"/>
        <dbReference type="EC" id="2.7.11.24"/>
    </reaction>
    <physiologicalReaction direction="left-to-right" evidence="7">
        <dbReference type="Rhea" id="RHEA:17990"/>
    </physiologicalReaction>
</comment>
<proteinExistence type="inferred from homology"/>
<accession>A0A4Z0YLC5</accession>
<dbReference type="InterPro" id="IPR011009">
    <property type="entry name" value="Kinase-like_dom_sf"/>
</dbReference>
<keyword evidence="2" id="KW-0808">Transferase</keyword>
<evidence type="ECO:0000256" key="5">
    <source>
        <dbReference type="ARBA" id="ARBA00022840"/>
    </source>
</evidence>
<dbReference type="SMART" id="SM00220">
    <property type="entry name" value="S_TKc"/>
    <property type="match status" value="1"/>
</dbReference>
<evidence type="ECO:0000256" key="4">
    <source>
        <dbReference type="ARBA" id="ARBA00022777"/>
    </source>
</evidence>
<dbReference type="Gene3D" id="1.10.510.10">
    <property type="entry name" value="Transferase(Phosphotransferase) domain 1"/>
    <property type="match status" value="1"/>
</dbReference>
<dbReference type="PANTHER" id="PTHR48016:SF56">
    <property type="entry name" value="MAPKK KINASE"/>
    <property type="match status" value="1"/>
</dbReference>
<dbReference type="OrthoDB" id="4062651at2759"/>
<dbReference type="PROSITE" id="PS00108">
    <property type="entry name" value="PROTEIN_KINASE_ST"/>
    <property type="match status" value="1"/>
</dbReference>
<sequence length="474" mass="53491">MPPLNALFSLVPINERAQQVVLSERNKHRVGEDPDGRLVLYIGHFVSRSGNNTTLATIGRDEKSDICVENARVAKQQCSFELSSEAHFVMFFDRSHAMTSQVYGPVSHKFEQGRLRKVLVQPGFNDVIGFGGDNQDLIQFQIRWYQGREGIVQIARARRNVPIRQNPLQAETMVDSDAELTLPRITRVHGIGSGLTIRWYMLGHLGSGTYGDVFKVVNTDHGCLMAIKKMKQQGAPKERELLRSRWVREVKILSEANHPHIVEYIGAQGWERDTVEMFMALKEGTLRSLVESRPPISRLELGHFVFHHMLQAIDFLAMKGIVHRDIKPENILYTVRSGKCHFQLGDFGLSHPVAPLSSPQGTRFFIAPELFRRGALTHKADVWSLFITMLWTSGNAQFHSMCGGAAKGVERTCEIVSECILSEREFLGNIREMAEVNPQERASAAQMLVKCYQGEGLTTPRDHIPTLRELTPLD</sequence>
<dbReference type="STRING" id="37992.A0A4Z0YLC5"/>
<dbReference type="EMBL" id="SKBN01000067">
    <property type="protein sequence ID" value="TGJ84437.1"/>
    <property type="molecule type" value="Genomic_DNA"/>
</dbReference>
<evidence type="ECO:0000256" key="8">
    <source>
        <dbReference type="PROSITE-ProRule" id="PRU10141"/>
    </source>
</evidence>
<organism evidence="11 12">
    <name type="scientific">Xylaria hypoxylon</name>
    <dbReference type="NCBI Taxonomy" id="37992"/>
    <lineage>
        <taxon>Eukaryota</taxon>
        <taxon>Fungi</taxon>
        <taxon>Dikarya</taxon>
        <taxon>Ascomycota</taxon>
        <taxon>Pezizomycotina</taxon>
        <taxon>Sordariomycetes</taxon>
        <taxon>Xylariomycetidae</taxon>
        <taxon>Xylariales</taxon>
        <taxon>Xylariaceae</taxon>
        <taxon>Xylaria</taxon>
    </lineage>
</organism>
<dbReference type="PROSITE" id="PS00107">
    <property type="entry name" value="PROTEIN_KINASE_ATP"/>
    <property type="match status" value="1"/>
</dbReference>
<evidence type="ECO:0000256" key="1">
    <source>
        <dbReference type="ARBA" id="ARBA00012411"/>
    </source>
</evidence>
<dbReference type="PANTHER" id="PTHR48016">
    <property type="entry name" value="MAP KINASE KINASE KINASE SSK2-RELATED-RELATED"/>
    <property type="match status" value="1"/>
</dbReference>
<dbReference type="GO" id="GO:0004707">
    <property type="term" value="F:MAP kinase activity"/>
    <property type="evidence" value="ECO:0007669"/>
    <property type="project" value="UniProtKB-EC"/>
</dbReference>
<comment type="catalytic activity">
    <reaction evidence="6">
        <text>L-threonyl-[protein] + ATP = O-phospho-L-threonyl-[protein] + ADP + H(+)</text>
        <dbReference type="Rhea" id="RHEA:46608"/>
        <dbReference type="Rhea" id="RHEA-COMP:11060"/>
        <dbReference type="Rhea" id="RHEA-COMP:11605"/>
        <dbReference type="ChEBI" id="CHEBI:15378"/>
        <dbReference type="ChEBI" id="CHEBI:30013"/>
        <dbReference type="ChEBI" id="CHEBI:30616"/>
        <dbReference type="ChEBI" id="CHEBI:61977"/>
        <dbReference type="ChEBI" id="CHEBI:456216"/>
        <dbReference type="EC" id="2.7.11.24"/>
    </reaction>
    <physiologicalReaction direction="left-to-right" evidence="6">
        <dbReference type="Rhea" id="RHEA:46609"/>
    </physiologicalReaction>
</comment>
<name>A0A4Z0YLC5_9PEZI</name>
<dbReference type="InterPro" id="IPR017441">
    <property type="entry name" value="Protein_kinase_ATP_BS"/>
</dbReference>
<dbReference type="GO" id="GO:0005524">
    <property type="term" value="F:ATP binding"/>
    <property type="evidence" value="ECO:0007669"/>
    <property type="project" value="UniProtKB-UniRule"/>
</dbReference>
<keyword evidence="5 8" id="KW-0067">ATP-binding</keyword>
<evidence type="ECO:0000256" key="3">
    <source>
        <dbReference type="ARBA" id="ARBA00022741"/>
    </source>
</evidence>
<keyword evidence="12" id="KW-1185">Reference proteome</keyword>
<dbReference type="InterPro" id="IPR050538">
    <property type="entry name" value="MAP_kinase_kinase_kinase"/>
</dbReference>
<keyword evidence="9" id="KW-0723">Serine/threonine-protein kinase</keyword>
<dbReference type="InterPro" id="IPR008271">
    <property type="entry name" value="Ser/Thr_kinase_AS"/>
</dbReference>
<comment type="similarity">
    <text evidence="9">Belongs to the protein kinase superfamily.</text>
</comment>
<dbReference type="AlphaFoldDB" id="A0A4Z0YLC5"/>
<comment type="caution">
    <text evidence="11">The sequence shown here is derived from an EMBL/GenBank/DDBJ whole genome shotgun (WGS) entry which is preliminary data.</text>
</comment>
<evidence type="ECO:0000256" key="7">
    <source>
        <dbReference type="ARBA" id="ARBA00048130"/>
    </source>
</evidence>
<evidence type="ECO:0000313" key="12">
    <source>
        <dbReference type="Proteomes" id="UP000297716"/>
    </source>
</evidence>
<dbReference type="SUPFAM" id="SSF56112">
    <property type="entry name" value="Protein kinase-like (PK-like)"/>
    <property type="match status" value="1"/>
</dbReference>
<feature type="binding site" evidence="8">
    <location>
        <position position="229"/>
    </location>
    <ligand>
        <name>ATP</name>
        <dbReference type="ChEBI" id="CHEBI:30616"/>
    </ligand>
</feature>
<dbReference type="EC" id="2.7.11.24" evidence="1"/>
<evidence type="ECO:0000259" key="10">
    <source>
        <dbReference type="PROSITE" id="PS50011"/>
    </source>
</evidence>
<gene>
    <name evidence="11" type="ORF">E0Z10_g4320</name>
</gene>
<evidence type="ECO:0000256" key="6">
    <source>
        <dbReference type="ARBA" id="ARBA00047919"/>
    </source>
</evidence>
<dbReference type="PROSITE" id="PS50011">
    <property type="entry name" value="PROTEIN_KINASE_DOM"/>
    <property type="match status" value="1"/>
</dbReference>
<protein>
    <recommendedName>
        <fullName evidence="1">mitogen-activated protein kinase</fullName>
        <ecNumber evidence="1">2.7.11.24</ecNumber>
    </recommendedName>
</protein>
<keyword evidence="4" id="KW-0418">Kinase</keyword>
<dbReference type="InterPro" id="IPR000719">
    <property type="entry name" value="Prot_kinase_dom"/>
</dbReference>
<dbReference type="Proteomes" id="UP000297716">
    <property type="component" value="Unassembled WGS sequence"/>
</dbReference>
<evidence type="ECO:0000256" key="2">
    <source>
        <dbReference type="ARBA" id="ARBA00022679"/>
    </source>
</evidence>
<feature type="domain" description="Protein kinase" evidence="10">
    <location>
        <begin position="199"/>
        <end position="457"/>
    </location>
</feature>
<keyword evidence="3 8" id="KW-0547">Nucleotide-binding</keyword>
<evidence type="ECO:0000256" key="9">
    <source>
        <dbReference type="RuleBase" id="RU000304"/>
    </source>
</evidence>